<evidence type="ECO:0000256" key="3">
    <source>
        <dbReference type="ARBA" id="ARBA00023163"/>
    </source>
</evidence>
<dbReference type="SUPFAM" id="SSF46689">
    <property type="entry name" value="Homeodomain-like"/>
    <property type="match status" value="1"/>
</dbReference>
<evidence type="ECO:0000256" key="2">
    <source>
        <dbReference type="ARBA" id="ARBA00023125"/>
    </source>
</evidence>
<dbReference type="PRINTS" id="PR00032">
    <property type="entry name" value="HTHARAC"/>
</dbReference>
<protein>
    <submittedName>
        <fullName evidence="5">AraC-like DNA-binding protein</fullName>
    </submittedName>
</protein>
<evidence type="ECO:0000256" key="1">
    <source>
        <dbReference type="ARBA" id="ARBA00023015"/>
    </source>
</evidence>
<dbReference type="RefSeq" id="WP_253765634.1">
    <property type="nucleotide sequence ID" value="NZ_BAAAVE010000016.1"/>
</dbReference>
<organism evidence="5 6">
    <name type="scientific">Nonomuraea roseoviolacea subsp. carminata</name>
    <dbReference type="NCBI Taxonomy" id="160689"/>
    <lineage>
        <taxon>Bacteria</taxon>
        <taxon>Bacillati</taxon>
        <taxon>Actinomycetota</taxon>
        <taxon>Actinomycetes</taxon>
        <taxon>Streptosporangiales</taxon>
        <taxon>Streptosporangiaceae</taxon>
        <taxon>Nonomuraea</taxon>
    </lineage>
</organism>
<dbReference type="InterPro" id="IPR020449">
    <property type="entry name" value="Tscrpt_reg_AraC-type_HTH"/>
</dbReference>
<keyword evidence="6" id="KW-1185">Reference proteome</keyword>
<keyword evidence="3" id="KW-0804">Transcription</keyword>
<dbReference type="InterPro" id="IPR009057">
    <property type="entry name" value="Homeodomain-like_sf"/>
</dbReference>
<sequence>MDVVSFAEVPTQERFAFWREMSSKMWMPLDAHCEPRLESAFQAHVALSGLGLVQATLLTAPSLTIRRTPRLIRRSDPETFFVTCAVRGHAIGEQAGRQAELHVGDLMLRTSSQPYLTTFESRGPADGQVLSLQFPRSLLPLPERGLRELNAVPIRGTRGMAALASQFLLRLARHLEEFSPAEATRVSHLTLDVLTAALAGALDARSAVPPGSRQRALLAQIHAFVQAHLGDADLTPAAIAAAHHISLRYLNKLFHAEGHTVAGWIRERRLKQCRRDLAEPHLAGHPINAIAARWGFTSPAHFSQVFRSAYGMSPSEFRRQCASTR</sequence>
<dbReference type="Pfam" id="PF14525">
    <property type="entry name" value="AraC_binding_2"/>
    <property type="match status" value="1"/>
</dbReference>
<dbReference type="PROSITE" id="PS01124">
    <property type="entry name" value="HTH_ARAC_FAMILY_2"/>
    <property type="match status" value="1"/>
</dbReference>
<dbReference type="PANTHER" id="PTHR46796:SF6">
    <property type="entry name" value="ARAC SUBFAMILY"/>
    <property type="match status" value="1"/>
</dbReference>
<dbReference type="PANTHER" id="PTHR46796">
    <property type="entry name" value="HTH-TYPE TRANSCRIPTIONAL ACTIVATOR RHAS-RELATED"/>
    <property type="match status" value="1"/>
</dbReference>
<dbReference type="InterPro" id="IPR050204">
    <property type="entry name" value="AraC_XylS_family_regulators"/>
</dbReference>
<name>A0ABT1JSF9_9ACTN</name>
<accession>A0ABT1JSF9</accession>
<proteinExistence type="predicted"/>
<evidence type="ECO:0000259" key="4">
    <source>
        <dbReference type="PROSITE" id="PS01124"/>
    </source>
</evidence>
<feature type="domain" description="HTH araC/xylS-type" evidence="4">
    <location>
        <begin position="219"/>
        <end position="320"/>
    </location>
</feature>
<dbReference type="InterPro" id="IPR035418">
    <property type="entry name" value="AraC-bd_2"/>
</dbReference>
<evidence type="ECO:0000313" key="5">
    <source>
        <dbReference type="EMBL" id="MCP2344660.1"/>
    </source>
</evidence>
<dbReference type="Pfam" id="PF12833">
    <property type="entry name" value="HTH_18"/>
    <property type="match status" value="1"/>
</dbReference>
<dbReference type="Proteomes" id="UP001320766">
    <property type="component" value="Unassembled WGS sequence"/>
</dbReference>
<comment type="caution">
    <text evidence="5">The sequence shown here is derived from an EMBL/GenBank/DDBJ whole genome shotgun (WGS) entry which is preliminary data.</text>
</comment>
<gene>
    <name evidence="5" type="ORF">HD595_000782</name>
</gene>
<dbReference type="Gene3D" id="1.10.10.60">
    <property type="entry name" value="Homeodomain-like"/>
    <property type="match status" value="1"/>
</dbReference>
<evidence type="ECO:0000313" key="6">
    <source>
        <dbReference type="Proteomes" id="UP001320766"/>
    </source>
</evidence>
<reference evidence="5 6" key="1">
    <citation type="submission" date="2022-06" db="EMBL/GenBank/DDBJ databases">
        <title>Sequencing the genomes of 1000 actinobacteria strains.</title>
        <authorList>
            <person name="Klenk H.-P."/>
        </authorList>
    </citation>
    <scope>NUCLEOTIDE SEQUENCE [LARGE SCALE GENOMIC DNA]</scope>
    <source>
        <strain evidence="5 6">DSM 44170</strain>
    </source>
</reference>
<dbReference type="SMART" id="SM00342">
    <property type="entry name" value="HTH_ARAC"/>
    <property type="match status" value="1"/>
</dbReference>
<dbReference type="EMBL" id="JAMZEC010000001">
    <property type="protein sequence ID" value="MCP2344660.1"/>
    <property type="molecule type" value="Genomic_DNA"/>
</dbReference>
<keyword evidence="2" id="KW-0238">DNA-binding</keyword>
<dbReference type="InterPro" id="IPR018060">
    <property type="entry name" value="HTH_AraC"/>
</dbReference>
<keyword evidence="1" id="KW-0805">Transcription regulation</keyword>